<comment type="caution">
    <text evidence="10">The sequence shown here is derived from an EMBL/GenBank/DDBJ whole genome shotgun (WGS) entry which is preliminary data.</text>
</comment>
<dbReference type="PANTHER" id="PTHR43033:SF1">
    <property type="entry name" value="TRNA(ILE)-LYSIDINE SYNTHASE-RELATED"/>
    <property type="match status" value="1"/>
</dbReference>
<protein>
    <recommendedName>
        <fullName evidence="8">tRNA(Ile)-lysidine synthase</fullName>
        <ecNumber evidence="8">6.3.4.19</ecNumber>
    </recommendedName>
    <alternativeName>
        <fullName evidence="8">tRNA(Ile)-2-lysyl-cytidine synthase</fullName>
    </alternativeName>
    <alternativeName>
        <fullName evidence="8">tRNA(Ile)-lysidine synthetase</fullName>
    </alternativeName>
</protein>
<dbReference type="SMART" id="SM00977">
    <property type="entry name" value="TilS_C"/>
    <property type="match status" value="1"/>
</dbReference>
<keyword evidence="2 8" id="KW-0963">Cytoplasm</keyword>
<feature type="domain" description="Lysidine-tRNA(Ile) synthetase C-terminal" evidence="9">
    <location>
        <begin position="360"/>
        <end position="432"/>
    </location>
</feature>
<comment type="function">
    <text evidence="8">Ligates lysine onto the cytidine present at position 34 of the AUA codon-specific tRNA(Ile) that contains the anticodon CAU, in an ATP-dependent manner. Cytidine is converted to lysidine, thus changing the amino acid specificity of the tRNA from methionine to isoleucine.</text>
</comment>
<evidence type="ECO:0000256" key="2">
    <source>
        <dbReference type="ARBA" id="ARBA00022490"/>
    </source>
</evidence>
<comment type="catalytic activity">
    <reaction evidence="7 8">
        <text>cytidine(34) in tRNA(Ile2) + L-lysine + ATP = lysidine(34) in tRNA(Ile2) + AMP + diphosphate + H(+)</text>
        <dbReference type="Rhea" id="RHEA:43744"/>
        <dbReference type="Rhea" id="RHEA-COMP:10625"/>
        <dbReference type="Rhea" id="RHEA-COMP:10670"/>
        <dbReference type="ChEBI" id="CHEBI:15378"/>
        <dbReference type="ChEBI" id="CHEBI:30616"/>
        <dbReference type="ChEBI" id="CHEBI:32551"/>
        <dbReference type="ChEBI" id="CHEBI:33019"/>
        <dbReference type="ChEBI" id="CHEBI:82748"/>
        <dbReference type="ChEBI" id="CHEBI:83665"/>
        <dbReference type="ChEBI" id="CHEBI:456215"/>
        <dbReference type="EC" id="6.3.4.19"/>
    </reaction>
</comment>
<dbReference type="CDD" id="cd01992">
    <property type="entry name" value="TilS_N"/>
    <property type="match status" value="1"/>
</dbReference>
<evidence type="ECO:0000259" key="9">
    <source>
        <dbReference type="SMART" id="SM00977"/>
    </source>
</evidence>
<organism evidence="10 11">
    <name type="scientific">Mesonia maritima</name>
    <dbReference type="NCBI Taxonomy" id="1793873"/>
    <lineage>
        <taxon>Bacteria</taxon>
        <taxon>Pseudomonadati</taxon>
        <taxon>Bacteroidota</taxon>
        <taxon>Flavobacteriia</taxon>
        <taxon>Flavobacteriales</taxon>
        <taxon>Flavobacteriaceae</taxon>
        <taxon>Mesonia</taxon>
    </lineage>
</organism>
<dbReference type="Gene3D" id="3.40.50.620">
    <property type="entry name" value="HUPs"/>
    <property type="match status" value="1"/>
</dbReference>
<accession>A0ABU1K679</accession>
<dbReference type="HAMAP" id="MF_01161">
    <property type="entry name" value="tRNA_Ile_lys_synt"/>
    <property type="match status" value="1"/>
</dbReference>
<feature type="binding site" evidence="8">
    <location>
        <begin position="26"/>
        <end position="31"/>
    </location>
    <ligand>
        <name>ATP</name>
        <dbReference type="ChEBI" id="CHEBI:30616"/>
    </ligand>
</feature>
<comment type="similarity">
    <text evidence="8">Belongs to the tRNA(Ile)-lysidine synthase family.</text>
</comment>
<dbReference type="InterPro" id="IPR012094">
    <property type="entry name" value="tRNA_Ile_lys_synt"/>
</dbReference>
<dbReference type="SUPFAM" id="SSF52402">
    <property type="entry name" value="Adenine nucleotide alpha hydrolases-like"/>
    <property type="match status" value="1"/>
</dbReference>
<comment type="subcellular location">
    <subcellularLocation>
        <location evidence="1 8">Cytoplasm</location>
    </subcellularLocation>
</comment>
<proteinExistence type="inferred from homology"/>
<dbReference type="InterPro" id="IPR014729">
    <property type="entry name" value="Rossmann-like_a/b/a_fold"/>
</dbReference>
<evidence type="ECO:0000313" key="10">
    <source>
        <dbReference type="EMBL" id="MDR6301110.1"/>
    </source>
</evidence>
<dbReference type="GO" id="GO:0032267">
    <property type="term" value="F:tRNA(Ile)-lysidine synthase activity"/>
    <property type="evidence" value="ECO:0007669"/>
    <property type="project" value="UniProtKB-EC"/>
</dbReference>
<evidence type="ECO:0000256" key="6">
    <source>
        <dbReference type="ARBA" id="ARBA00022840"/>
    </source>
</evidence>
<evidence type="ECO:0000256" key="5">
    <source>
        <dbReference type="ARBA" id="ARBA00022741"/>
    </source>
</evidence>
<dbReference type="EMBL" id="JAVDQA010000004">
    <property type="protein sequence ID" value="MDR6301110.1"/>
    <property type="molecule type" value="Genomic_DNA"/>
</dbReference>
<dbReference type="NCBIfam" id="TIGR02433">
    <property type="entry name" value="lysidine_TilS_C"/>
    <property type="match status" value="1"/>
</dbReference>
<keyword evidence="6 8" id="KW-0067">ATP-binding</keyword>
<evidence type="ECO:0000256" key="4">
    <source>
        <dbReference type="ARBA" id="ARBA00022694"/>
    </source>
</evidence>
<dbReference type="InterPro" id="IPR012796">
    <property type="entry name" value="Lysidine-tRNA-synth_C"/>
</dbReference>
<dbReference type="Proteomes" id="UP001257659">
    <property type="component" value="Unassembled WGS sequence"/>
</dbReference>
<dbReference type="Pfam" id="PF11734">
    <property type="entry name" value="TilS_C"/>
    <property type="match status" value="1"/>
</dbReference>
<keyword evidence="5 8" id="KW-0547">Nucleotide-binding</keyword>
<dbReference type="RefSeq" id="WP_309728168.1">
    <property type="nucleotide sequence ID" value="NZ_JAVDQA010000004.1"/>
</dbReference>
<comment type="domain">
    <text evidence="8">The N-terminal region contains the highly conserved SGGXDS motif, predicted to be a P-loop motif involved in ATP binding.</text>
</comment>
<evidence type="ECO:0000256" key="3">
    <source>
        <dbReference type="ARBA" id="ARBA00022598"/>
    </source>
</evidence>
<evidence type="ECO:0000256" key="7">
    <source>
        <dbReference type="ARBA" id="ARBA00048539"/>
    </source>
</evidence>
<keyword evidence="3 8" id="KW-0436">Ligase</keyword>
<name>A0ABU1K679_9FLAO</name>
<evidence type="ECO:0000256" key="1">
    <source>
        <dbReference type="ARBA" id="ARBA00004496"/>
    </source>
</evidence>
<reference evidence="10 11" key="1">
    <citation type="submission" date="2023-07" db="EMBL/GenBank/DDBJ databases">
        <title>Genomic Encyclopedia of Type Strains, Phase IV (KMG-IV): sequencing the most valuable type-strain genomes for metagenomic binning, comparative biology and taxonomic classification.</title>
        <authorList>
            <person name="Goeker M."/>
        </authorList>
    </citation>
    <scope>NUCLEOTIDE SEQUENCE [LARGE SCALE GENOMIC DNA]</scope>
    <source>
        <strain evidence="10 11">DSM 102814</strain>
    </source>
</reference>
<gene>
    <name evidence="8" type="primary">tilS</name>
    <name evidence="10" type="ORF">GGR31_001757</name>
</gene>
<dbReference type="InterPro" id="IPR012795">
    <property type="entry name" value="tRNA_Ile_lys_synt_N"/>
</dbReference>
<dbReference type="Pfam" id="PF01171">
    <property type="entry name" value="ATP_bind_3"/>
    <property type="match status" value="1"/>
</dbReference>
<dbReference type="EC" id="6.3.4.19" evidence="8"/>
<dbReference type="NCBIfam" id="TIGR02432">
    <property type="entry name" value="lysidine_TilS_N"/>
    <property type="match status" value="1"/>
</dbReference>
<keyword evidence="11" id="KW-1185">Reference proteome</keyword>
<sequence>MLSQFRENLSEKIPFVQEKKNLLAISGGIDSVVLAHLCKKAELNFSLAHCNFNLRGTESDADEKFVKKLAKELEVELFIEHFNTQKFAEEHQLSTQVSARKLRYFWFYELAEKHHFDFIFTAHHANDSLETYFINTLRGTGINGLTGIPEFNDKIFRPLLEFSRNEIENFAEKENLNWREDSSNKSDKYLRNKIRHHVIPVLEEENPQLLATFQQTQKNLQQTADLLEDYTTFLFSKLVEEINGNYYFNIQQLQETPHTKAVLFQLLHPFGFSEWNDVYHLLEAESGKQVFSKTHRLIKDRAVLILSKNEEKTSEDFYFAEEEKQLKFPLGIIEKDEVTKIEEKANEIAYLSGEKIKFPLLIRKWKAGDRFKPFGMKGSKKISDFLKDEKCSLLDKENTWVMCSAEQIIWVIGHRIHNDFKIKPTTTQSLKFTLKK</sequence>
<keyword evidence="4 8" id="KW-0819">tRNA processing</keyword>
<evidence type="ECO:0000313" key="11">
    <source>
        <dbReference type="Proteomes" id="UP001257659"/>
    </source>
</evidence>
<dbReference type="PANTHER" id="PTHR43033">
    <property type="entry name" value="TRNA(ILE)-LYSIDINE SYNTHASE-RELATED"/>
    <property type="match status" value="1"/>
</dbReference>
<evidence type="ECO:0000256" key="8">
    <source>
        <dbReference type="HAMAP-Rule" id="MF_01161"/>
    </source>
</evidence>
<dbReference type="InterPro" id="IPR011063">
    <property type="entry name" value="TilS/TtcA_N"/>
</dbReference>
<dbReference type="SUPFAM" id="SSF56037">
    <property type="entry name" value="PheT/TilS domain"/>
    <property type="match status" value="1"/>
</dbReference>